<dbReference type="Proteomes" id="UP001292094">
    <property type="component" value="Unassembled WGS sequence"/>
</dbReference>
<name>A0AAE1QHK0_9EUCA</name>
<dbReference type="AlphaFoldDB" id="A0AAE1QHK0"/>
<keyword evidence="2" id="KW-1185">Reference proteome</keyword>
<sequence>MLGSSCAVHGIPKQHILQLPDQLLNTHMESHPIMKQAEVCVGVCVCVCRGQQCLQLRTQEPRLDTPKIWNQTQGLTSHHEAG</sequence>
<protein>
    <submittedName>
        <fullName evidence="1">Uncharacterized protein</fullName>
    </submittedName>
</protein>
<dbReference type="EMBL" id="JAWZYT010000277">
    <property type="protein sequence ID" value="KAK4325462.1"/>
    <property type="molecule type" value="Genomic_DNA"/>
</dbReference>
<evidence type="ECO:0000313" key="1">
    <source>
        <dbReference type="EMBL" id="KAK4325462.1"/>
    </source>
</evidence>
<comment type="caution">
    <text evidence="1">The sequence shown here is derived from an EMBL/GenBank/DDBJ whole genome shotgun (WGS) entry which is preliminary data.</text>
</comment>
<proteinExistence type="predicted"/>
<gene>
    <name evidence="1" type="ORF">Pmani_003913</name>
</gene>
<accession>A0AAE1QHK0</accession>
<reference evidence="1" key="1">
    <citation type="submission" date="2023-11" db="EMBL/GenBank/DDBJ databases">
        <title>Genome assemblies of two species of porcelain crab, Petrolisthes cinctipes and Petrolisthes manimaculis (Anomura: Porcellanidae).</title>
        <authorList>
            <person name="Angst P."/>
        </authorList>
    </citation>
    <scope>NUCLEOTIDE SEQUENCE</scope>
    <source>
        <strain evidence="1">PB745_02</strain>
        <tissue evidence="1">Gill</tissue>
    </source>
</reference>
<evidence type="ECO:0000313" key="2">
    <source>
        <dbReference type="Proteomes" id="UP001292094"/>
    </source>
</evidence>
<organism evidence="1 2">
    <name type="scientific">Petrolisthes manimaculis</name>
    <dbReference type="NCBI Taxonomy" id="1843537"/>
    <lineage>
        <taxon>Eukaryota</taxon>
        <taxon>Metazoa</taxon>
        <taxon>Ecdysozoa</taxon>
        <taxon>Arthropoda</taxon>
        <taxon>Crustacea</taxon>
        <taxon>Multicrustacea</taxon>
        <taxon>Malacostraca</taxon>
        <taxon>Eumalacostraca</taxon>
        <taxon>Eucarida</taxon>
        <taxon>Decapoda</taxon>
        <taxon>Pleocyemata</taxon>
        <taxon>Anomura</taxon>
        <taxon>Galatheoidea</taxon>
        <taxon>Porcellanidae</taxon>
        <taxon>Petrolisthes</taxon>
    </lineage>
</organism>